<feature type="compositionally biased region" description="Basic and acidic residues" evidence="1">
    <location>
        <begin position="288"/>
        <end position="313"/>
    </location>
</feature>
<evidence type="ECO:0000313" key="3">
    <source>
        <dbReference type="Proteomes" id="UP000355283"/>
    </source>
</evidence>
<dbReference type="Proteomes" id="UP000355283">
    <property type="component" value="Unassembled WGS sequence"/>
</dbReference>
<gene>
    <name evidence="2" type="ORF">NSK_000844</name>
</gene>
<feature type="compositionally biased region" description="Basic and acidic residues" evidence="1">
    <location>
        <begin position="267"/>
        <end position="276"/>
    </location>
</feature>
<sequence length="505" mass="55656">MVADRCNPQALSESLAQAARKIHASETLDYSHVKRRLAWFQRQSLAFGSDVTWGYAKVLADLVGAQAVGLEDPSESGMTADARLASSHDFIRRRMANREALRASDLFKAWDDKVRAMFLQVNREDDTVNATNERWDNLFGKAGHTNFECLARGCTAELQMGGFFATDDQGAVFEIGVQVLLGQSHGSWTILAKLFDTIQGMPLLYILKGHSLCDEKGRELRLLYLEPAPASRYVSCVPRERRKLITAFRERKRGMVEGPSSRVLRVSSEHVRKNGFDEDDRERKRKKEDKAKVRDPGRGPREGQADPRTAQERELVNSVVAISSTEADSGSLSSTSSFRPSFSLVSYPHFSAFVGDEIGATLRGYLLQQNPERIAHLFGMPLWVKPKKAALPFSTETAGEQKDGGGKLANELGIATEASCSTSPRDSTAPSVPSQVGRSPPASICECEGEMKDAIKQEPEASPSYITSEGRESRAESLSFSPHLFPVPVLADEMDLSSLFGKYEG</sequence>
<feature type="region of interest" description="Disordered" evidence="1">
    <location>
        <begin position="259"/>
        <end position="313"/>
    </location>
</feature>
<name>A0A4D9D7C7_9STRA</name>
<dbReference type="EMBL" id="SDOX01000005">
    <property type="protein sequence ID" value="TFJ87492.1"/>
    <property type="molecule type" value="Genomic_DNA"/>
</dbReference>
<evidence type="ECO:0000256" key="1">
    <source>
        <dbReference type="SAM" id="MobiDB-lite"/>
    </source>
</evidence>
<feature type="compositionally biased region" description="Basic and acidic residues" evidence="1">
    <location>
        <begin position="449"/>
        <end position="459"/>
    </location>
</feature>
<accession>A0A4D9D7C7</accession>
<reference evidence="2 3" key="1">
    <citation type="submission" date="2019-01" db="EMBL/GenBank/DDBJ databases">
        <title>Nuclear Genome Assembly of the Microalgal Biofuel strain Nannochloropsis salina CCMP1776.</title>
        <authorList>
            <person name="Hovde B."/>
        </authorList>
    </citation>
    <scope>NUCLEOTIDE SEQUENCE [LARGE SCALE GENOMIC DNA]</scope>
    <source>
        <strain evidence="2 3">CCMP1776</strain>
    </source>
</reference>
<proteinExistence type="predicted"/>
<feature type="region of interest" description="Disordered" evidence="1">
    <location>
        <begin position="417"/>
        <end position="477"/>
    </location>
</feature>
<comment type="caution">
    <text evidence="2">The sequence shown here is derived from an EMBL/GenBank/DDBJ whole genome shotgun (WGS) entry which is preliminary data.</text>
</comment>
<keyword evidence="3" id="KW-1185">Reference proteome</keyword>
<dbReference type="AlphaFoldDB" id="A0A4D9D7C7"/>
<feature type="compositionally biased region" description="Polar residues" evidence="1">
    <location>
        <begin position="418"/>
        <end position="437"/>
    </location>
</feature>
<organism evidence="2 3">
    <name type="scientific">Nannochloropsis salina CCMP1776</name>
    <dbReference type="NCBI Taxonomy" id="1027361"/>
    <lineage>
        <taxon>Eukaryota</taxon>
        <taxon>Sar</taxon>
        <taxon>Stramenopiles</taxon>
        <taxon>Ochrophyta</taxon>
        <taxon>Eustigmatophyceae</taxon>
        <taxon>Eustigmatales</taxon>
        <taxon>Monodopsidaceae</taxon>
        <taxon>Microchloropsis</taxon>
        <taxon>Microchloropsis salina</taxon>
    </lineage>
</organism>
<evidence type="ECO:0000313" key="2">
    <source>
        <dbReference type="EMBL" id="TFJ87492.1"/>
    </source>
</evidence>
<protein>
    <submittedName>
        <fullName evidence="2">Uncharacterized protein</fullName>
    </submittedName>
</protein>